<comment type="caution">
    <text evidence="9">The sequence shown here is derived from an EMBL/GenBank/DDBJ whole genome shotgun (WGS) entry which is preliminary data.</text>
</comment>
<keyword evidence="10" id="KW-1185">Reference proteome</keyword>
<keyword evidence="5" id="KW-0677">Repeat</keyword>
<comment type="similarity">
    <text evidence="1 7">Belongs to the protein prenyltransferase subunit alpha family.</text>
</comment>
<evidence type="ECO:0000256" key="4">
    <source>
        <dbReference type="ARBA" id="ARBA00022679"/>
    </source>
</evidence>
<evidence type="ECO:0000256" key="3">
    <source>
        <dbReference type="ARBA" id="ARBA00022614"/>
    </source>
</evidence>
<evidence type="ECO:0000313" key="10">
    <source>
        <dbReference type="Proteomes" id="UP000626092"/>
    </source>
</evidence>
<comment type="catalytic activity">
    <reaction evidence="6 7">
        <text>geranylgeranyl diphosphate + L-cysteinyl-[protein] = S-geranylgeranyl-L-cysteinyl-[protein] + diphosphate</text>
        <dbReference type="Rhea" id="RHEA:21240"/>
        <dbReference type="Rhea" id="RHEA-COMP:10131"/>
        <dbReference type="Rhea" id="RHEA-COMP:11537"/>
        <dbReference type="ChEBI" id="CHEBI:29950"/>
        <dbReference type="ChEBI" id="CHEBI:33019"/>
        <dbReference type="ChEBI" id="CHEBI:57533"/>
        <dbReference type="ChEBI" id="CHEBI:86021"/>
        <dbReference type="EC" id="2.5.1.60"/>
    </reaction>
</comment>
<keyword evidence="2 7" id="KW-0637">Prenyltransferase</keyword>
<dbReference type="InterPro" id="IPR032675">
    <property type="entry name" value="LRR_dom_sf"/>
</dbReference>
<dbReference type="InterPro" id="IPR001611">
    <property type="entry name" value="Leu-rich_rpt"/>
</dbReference>
<keyword evidence="8" id="KW-0812">Transmembrane</keyword>
<dbReference type="Gene3D" id="1.25.40.120">
    <property type="entry name" value="Protein prenylyltransferase"/>
    <property type="match status" value="1"/>
</dbReference>
<dbReference type="SUPFAM" id="SSF52058">
    <property type="entry name" value="L domain-like"/>
    <property type="match status" value="1"/>
</dbReference>
<organism evidence="9 10">
    <name type="scientific">Rhododendron simsii</name>
    <name type="common">Sims's rhododendron</name>
    <dbReference type="NCBI Taxonomy" id="118357"/>
    <lineage>
        <taxon>Eukaryota</taxon>
        <taxon>Viridiplantae</taxon>
        <taxon>Streptophyta</taxon>
        <taxon>Embryophyta</taxon>
        <taxon>Tracheophyta</taxon>
        <taxon>Spermatophyta</taxon>
        <taxon>Magnoliopsida</taxon>
        <taxon>eudicotyledons</taxon>
        <taxon>Gunneridae</taxon>
        <taxon>Pentapetalae</taxon>
        <taxon>asterids</taxon>
        <taxon>Ericales</taxon>
        <taxon>Ericaceae</taxon>
        <taxon>Ericoideae</taxon>
        <taxon>Rhodoreae</taxon>
        <taxon>Rhododendron</taxon>
    </lineage>
</organism>
<dbReference type="PROSITE" id="PS51147">
    <property type="entry name" value="PFTA"/>
    <property type="match status" value="4"/>
</dbReference>
<proteinExistence type="inferred from homology"/>
<evidence type="ECO:0000256" key="7">
    <source>
        <dbReference type="RuleBase" id="RU367120"/>
    </source>
</evidence>
<dbReference type="PROSITE" id="PS51450">
    <property type="entry name" value="LRR"/>
    <property type="match status" value="2"/>
</dbReference>
<comment type="function">
    <text evidence="7">Catalyzes the transfer of a geranyl-geranyl moiety from geranyl-geranyl pyrophosphate to cysteines occuring in specific C-terminal amino acid sequences.</text>
</comment>
<dbReference type="Pfam" id="PF01239">
    <property type="entry name" value="PPTA"/>
    <property type="match status" value="5"/>
</dbReference>
<gene>
    <name evidence="9" type="ORF">RHSIM_Rhsim07G0212400</name>
</gene>
<keyword evidence="3" id="KW-0433">Leucine-rich repeat</keyword>
<dbReference type="GO" id="GO:0005968">
    <property type="term" value="C:Rab-protein geranylgeranyltransferase complex"/>
    <property type="evidence" value="ECO:0007669"/>
    <property type="project" value="TreeGrafter"/>
</dbReference>
<protein>
    <recommendedName>
        <fullName evidence="7">Geranylgeranyl transferase type-2 subunit alpha</fullName>
        <ecNumber evidence="7">2.5.1.60</ecNumber>
    </recommendedName>
    <alternativeName>
        <fullName evidence="7">Geranylgeranyl transferase type II subunit alpha</fullName>
    </alternativeName>
</protein>
<dbReference type="AlphaFoldDB" id="A0A834GKK9"/>
<dbReference type="EC" id="2.5.1.60" evidence="7"/>
<dbReference type="OrthoDB" id="1658at2759"/>
<dbReference type="FunFam" id="3.80.10.10:FF:000756">
    <property type="entry name" value="Rab geranylgeranyl transferase like protein"/>
    <property type="match status" value="1"/>
</dbReference>
<keyword evidence="8" id="KW-0472">Membrane</keyword>
<dbReference type="Proteomes" id="UP000626092">
    <property type="component" value="Unassembled WGS sequence"/>
</dbReference>
<evidence type="ECO:0000256" key="6">
    <source>
        <dbReference type="ARBA" id="ARBA00047658"/>
    </source>
</evidence>
<dbReference type="EMBL" id="WJXA01000007">
    <property type="protein sequence ID" value="KAF7137579.1"/>
    <property type="molecule type" value="Genomic_DNA"/>
</dbReference>
<keyword evidence="4 7" id="KW-0808">Transferase</keyword>
<evidence type="ECO:0000256" key="1">
    <source>
        <dbReference type="ARBA" id="ARBA00006734"/>
    </source>
</evidence>
<evidence type="ECO:0000256" key="5">
    <source>
        <dbReference type="ARBA" id="ARBA00022737"/>
    </source>
</evidence>
<dbReference type="GO" id="GO:0004663">
    <property type="term" value="F:Rab geranylgeranyltransferase activity"/>
    <property type="evidence" value="ECO:0007669"/>
    <property type="project" value="UniProtKB-UniRule"/>
</dbReference>
<evidence type="ECO:0000256" key="8">
    <source>
        <dbReference type="SAM" id="Phobius"/>
    </source>
</evidence>
<evidence type="ECO:0000256" key="2">
    <source>
        <dbReference type="ARBA" id="ARBA00022602"/>
    </source>
</evidence>
<feature type="transmembrane region" description="Helical" evidence="8">
    <location>
        <begin position="107"/>
        <end position="126"/>
    </location>
</feature>
<dbReference type="Pfam" id="PF12799">
    <property type="entry name" value="LRR_4"/>
    <property type="match status" value="1"/>
</dbReference>
<accession>A0A834GKK9</accession>
<name>A0A834GKK9_RHOSS</name>
<dbReference type="PANTHER" id="PTHR11129">
    <property type="entry name" value="PROTEIN FARNESYLTRANSFERASE ALPHA SUBUNIT/RAB GERANYLGERANYL TRANSFERASE ALPHA SUBUNIT"/>
    <property type="match status" value="1"/>
</dbReference>
<dbReference type="InterPro" id="IPR025875">
    <property type="entry name" value="Leu-rich_rpt_4"/>
</dbReference>
<sequence>MHGRPRKPPTPEEEKANDIKASKLRALQSQFLQFHHDQIYTKEALEVCAKLVESNPEYIPAWNYRKLAVERIVSQLESDSESDPDAIKAIFREELKVVHFFDQIRKWYILVDFVYIVLLLSGPVWLTERALAKNYKSYGAWYHRKWVLRKGHSSIDRELELLKLFLEQDTRNFHAWNYRRRVLQLRVIITSFHAEIVLFGLSFFFFFSFRFVAPLKNRSDEEELHFTTDMINGNFSNYSAWHNRSVLLSHLLENKVEGYFPKEKVLTEENDLVHQALFTDPYDQSGWFYHLWLLNQMVKIETPLLVYTWPPPGSNLKVSVDGCLDDSLPLSSITSFHLKTGQIPVVLYFSEAVEGVNSSTITLESSLHDTNTELIWSPLSTNNSGRAQAWVTHLSFPEEKFHFSQANPIKVTIGHSEGIKSISGFTLSHPTYFEFIVYLQTTAPHHADLQSLDMITWGDENFHTYEVHPKESSQIKLSDPLKSCDDYGLMAYRWNAETITNEISLFRELLSVTDCKIGKLTLARLLTALDAMISYDKTLESKEVVHFEEVLELYSDLMKLDPPHSQFYKDEHSVVLLQQLTSNPESLLRHCYNYRDPSPSRNICLRLCNLSLSRIGSVEQLLWIQMLDLSHNQLRSVDGLEAMQLLSCLNLSNNKIGNFSALEPLKQLQSLRALNISYNEIGAHSVDTRRYLCSSPLSHTAGSDWNFGEFAIDGIDFTNYWEAFSIFKDLKLTQLEIIGNVVAEEKIKLFLVKVMPALRWLDGVELQ</sequence>
<dbReference type="InterPro" id="IPR002088">
    <property type="entry name" value="Prenyl_trans_a"/>
</dbReference>
<dbReference type="SUPFAM" id="SSF48439">
    <property type="entry name" value="Protein prenylyltransferase"/>
    <property type="match status" value="1"/>
</dbReference>
<dbReference type="PANTHER" id="PTHR11129:SF2">
    <property type="entry name" value="GERANYLGERANYL TRANSFERASE TYPE-2 SUBUNIT ALPHA"/>
    <property type="match status" value="1"/>
</dbReference>
<dbReference type="GO" id="GO:0097354">
    <property type="term" value="P:prenylation"/>
    <property type="evidence" value="ECO:0007669"/>
    <property type="project" value="UniProtKB-UniRule"/>
</dbReference>
<dbReference type="Gene3D" id="3.80.10.10">
    <property type="entry name" value="Ribonuclease Inhibitor"/>
    <property type="match status" value="1"/>
</dbReference>
<evidence type="ECO:0000313" key="9">
    <source>
        <dbReference type="EMBL" id="KAF7137579.1"/>
    </source>
</evidence>
<feature type="transmembrane region" description="Helical" evidence="8">
    <location>
        <begin position="187"/>
        <end position="209"/>
    </location>
</feature>
<reference evidence="9" key="1">
    <citation type="submission" date="2019-11" db="EMBL/GenBank/DDBJ databases">
        <authorList>
            <person name="Liu Y."/>
            <person name="Hou J."/>
            <person name="Li T.-Q."/>
            <person name="Guan C.-H."/>
            <person name="Wu X."/>
            <person name="Wu H.-Z."/>
            <person name="Ling F."/>
            <person name="Zhang R."/>
            <person name="Shi X.-G."/>
            <person name="Ren J.-P."/>
            <person name="Chen E.-F."/>
            <person name="Sun J.-M."/>
        </authorList>
    </citation>
    <scope>NUCLEOTIDE SEQUENCE</scope>
    <source>
        <strain evidence="9">Adult_tree_wgs_1</strain>
        <tissue evidence="9">Leaves</tissue>
    </source>
</reference>
<keyword evidence="8" id="KW-1133">Transmembrane helix</keyword>